<sequence>MNTKYYSLSFIALHALIVGALVLGYITSNEKQDGDGVVDFAQVAGCIIVGAIVALLAYMTKFIYYLLVLEQSHQKLLQYQSTYESFYQPILEELIKFVAILWFQQAKYDRYLNPFELLLVWCGFTIPSLTIYFYNPRGYTQKYSKFLSYYHTWMNQSTGEGSNFAEENHRASKVWTTLVRDNIDSGMNDKERRRSTISSNKSYASSHKLKAKLSSKILPTEFNLNKDTISIHETASSPVINISSSLQDSFTCDESCSKAVQRLYSVSPRDTYHLITAVAAATFGDDDGEEGEGLESVDATVNGKRVVDTSGSQELIPEMEEVFDNIDNSFEEDQNLSDGDCSRQGDLRPDMATTNMIPYDMKMHNRDERALSTQCPELSLDFSNRSESLKSKGLSFINWWSWLCPPLLPICKGSQNKEPATLYQATSYPKNFANERFPLLKAKLSNYSLNERRVEERRFDRDMSNLRSTARVHNFQLFLSYYFDISLSPIVHPFAIDRWFVKYGQLLTDASFVWVFLDELNLAIWQLFVFQVIGSYLRDPGSKRLLRLLPIVVVIKLFKMNYLRRNRKCFDFRFIITFESIACTLLLCSVLLFINRVV</sequence>
<keyword evidence="1" id="KW-0472">Membrane</keyword>
<dbReference type="Proteomes" id="UP000669133">
    <property type="component" value="Unassembled WGS sequence"/>
</dbReference>
<dbReference type="GeneID" id="93649047"/>
<feature type="transmembrane region" description="Helical" evidence="1">
    <location>
        <begin position="6"/>
        <end position="28"/>
    </location>
</feature>
<feature type="transmembrane region" description="Helical" evidence="1">
    <location>
        <begin position="40"/>
        <end position="66"/>
    </location>
</feature>
<name>A0A8H8DCA3_9ASCO</name>
<evidence type="ECO:0000313" key="3">
    <source>
        <dbReference type="Proteomes" id="UP000669133"/>
    </source>
</evidence>
<accession>A0A8H8DCA3</accession>
<gene>
    <name evidence="2" type="ORF">I9W82_000418</name>
</gene>
<evidence type="ECO:0000313" key="2">
    <source>
        <dbReference type="EMBL" id="KAG5421328.1"/>
    </source>
</evidence>
<keyword evidence="3" id="KW-1185">Reference proteome</keyword>
<feature type="transmembrane region" description="Helical" evidence="1">
    <location>
        <begin position="115"/>
        <end position="134"/>
    </location>
</feature>
<keyword evidence="1" id="KW-1133">Transmembrane helix</keyword>
<comment type="caution">
    <text evidence="2">The sequence shown here is derived from an EMBL/GenBank/DDBJ whole genome shotgun (WGS) entry which is preliminary data.</text>
</comment>
<protein>
    <submittedName>
        <fullName evidence="2">Uncharacterized protein</fullName>
    </submittedName>
</protein>
<evidence type="ECO:0000256" key="1">
    <source>
        <dbReference type="SAM" id="Phobius"/>
    </source>
</evidence>
<organism evidence="2 3">
    <name type="scientific">Candida metapsilosis</name>
    <dbReference type="NCBI Taxonomy" id="273372"/>
    <lineage>
        <taxon>Eukaryota</taxon>
        <taxon>Fungi</taxon>
        <taxon>Dikarya</taxon>
        <taxon>Ascomycota</taxon>
        <taxon>Saccharomycotina</taxon>
        <taxon>Pichiomycetes</taxon>
        <taxon>Debaryomycetaceae</taxon>
        <taxon>Candida/Lodderomyces clade</taxon>
        <taxon>Candida</taxon>
    </lineage>
</organism>
<dbReference type="EMBL" id="JAEOAQ010000001">
    <property type="protein sequence ID" value="KAG5421328.1"/>
    <property type="molecule type" value="Genomic_DNA"/>
</dbReference>
<keyword evidence="1" id="KW-0812">Transmembrane</keyword>
<dbReference type="RefSeq" id="XP_067550444.1">
    <property type="nucleotide sequence ID" value="XM_067693225.1"/>
</dbReference>
<feature type="transmembrane region" description="Helical" evidence="1">
    <location>
        <begin position="574"/>
        <end position="594"/>
    </location>
</feature>
<dbReference type="AlphaFoldDB" id="A0A8H8DCA3"/>
<proteinExistence type="predicted"/>
<reference evidence="2 3" key="1">
    <citation type="submission" date="2020-12" db="EMBL/GenBank/DDBJ databases">
        <title>Effect of drift, selection, and recombination on the evolution of hybrid genomes in Candida yeast pathogens.</title>
        <authorList>
            <person name="Mixao V."/>
            <person name="Ksiezopolska E."/>
            <person name="Saus E."/>
            <person name="Boekhout T."/>
            <person name="Gacser A."/>
            <person name="Gabaldon T."/>
        </authorList>
    </citation>
    <scope>NUCLEOTIDE SEQUENCE [LARGE SCALE GENOMIC DNA]</scope>
    <source>
        <strain evidence="2 3">BP57</strain>
    </source>
</reference>
<dbReference type="OrthoDB" id="4024546at2759"/>